<dbReference type="SUPFAM" id="SSF57889">
    <property type="entry name" value="Cysteine-rich domain"/>
    <property type="match status" value="3"/>
</dbReference>
<feature type="domain" description="DC1" evidence="2">
    <location>
        <begin position="322"/>
        <end position="371"/>
    </location>
</feature>
<evidence type="ECO:0000256" key="1">
    <source>
        <dbReference type="ARBA" id="ARBA00022737"/>
    </source>
</evidence>
<feature type="domain" description="DC1" evidence="2">
    <location>
        <begin position="483"/>
        <end position="531"/>
    </location>
</feature>
<dbReference type="InterPro" id="IPR004146">
    <property type="entry name" value="DC1"/>
</dbReference>
<dbReference type="Pfam" id="PF03107">
    <property type="entry name" value="C1_2"/>
    <property type="match status" value="3"/>
</dbReference>
<evidence type="ECO:0000259" key="2">
    <source>
        <dbReference type="Pfam" id="PF03107"/>
    </source>
</evidence>
<dbReference type="InterPro" id="IPR046349">
    <property type="entry name" value="C1-like_sf"/>
</dbReference>
<accession>A0A6A3C443</accession>
<keyword evidence="4" id="KW-1185">Reference proteome</keyword>
<proteinExistence type="predicted"/>
<dbReference type="InterPro" id="IPR053192">
    <property type="entry name" value="Vacuole_Formation_Reg"/>
</dbReference>
<dbReference type="AlphaFoldDB" id="A0A6A3C443"/>
<keyword evidence="1" id="KW-0677">Repeat</keyword>
<gene>
    <name evidence="3" type="ORF">F3Y22_tig00012104pilonHSYRG00072</name>
</gene>
<sequence length="600" mass="68634">MSSSSSLTILNPFPPKSSKIHSNTSLSPPSYLYLVRCGRSFPGAASASTDFDFALQDALESSGIDTSHAREARKGFVSQIKELSNIKRETSISINRGVDLWKTALYIAAEDDSLVSHSSFPLPVDAFLERLDDLSMGYCSHYNLSCRTRSHHSLPSHSLLTEHKWRWRRRDIKHPFHEHPLVFVEDQSTEGEKAYCSACGDVISDPYFSCPPCNYHLHLNCALAPERISSHPLHPKHSDFFLRERPYPGDELDRGSYSCVKSGCKYIVHVNCALEDDRFYEVVERESQCEELYGSSAESTQSSITRVVEVSEDGEATKIEHFSHEGHCMVLADKMEEETDRRCDGCMLPVSTLFYYCSESECHFYLHKNCAELPRVKRHWFRRSPATLDSTSFGRCDLCKRPCSGFFYVIRGFYICLRCAEVPDVIEFQGHEHLLFYDIKCRERCNGCGADPGEEGAFRCGKCSFALDFKCLSLPQSAVHKIDQHQLNLTYHDDNDYSKHLHCDICEVKRDPSLWYYCCSICDTSAHPDCILGEFPFLKDGITLPYSFHGHHHDVQFHRTAEDYPNCSSCGQRCRREILKCTESTCNYIAHFEFRWPILI</sequence>
<dbReference type="PANTHER" id="PTHR32410">
    <property type="entry name" value="CYSTEINE/HISTIDINE-RICH C1 DOMAIN FAMILY PROTEIN"/>
    <property type="match status" value="1"/>
</dbReference>
<reference evidence="3" key="1">
    <citation type="submission" date="2019-09" db="EMBL/GenBank/DDBJ databases">
        <title>Draft genome information of white flower Hibiscus syriacus.</title>
        <authorList>
            <person name="Kim Y.-M."/>
        </authorList>
    </citation>
    <scope>NUCLEOTIDE SEQUENCE [LARGE SCALE GENOMIC DNA]</scope>
    <source>
        <strain evidence="3">YM2019G1</strain>
    </source>
</reference>
<evidence type="ECO:0000313" key="4">
    <source>
        <dbReference type="Proteomes" id="UP000436088"/>
    </source>
</evidence>
<comment type="caution">
    <text evidence="3">The sequence shown here is derived from an EMBL/GenBank/DDBJ whole genome shotgun (WGS) entry which is preliminary data.</text>
</comment>
<evidence type="ECO:0000313" key="3">
    <source>
        <dbReference type="EMBL" id="KAE8723656.1"/>
    </source>
</evidence>
<organism evidence="3 4">
    <name type="scientific">Hibiscus syriacus</name>
    <name type="common">Rose of Sharon</name>
    <dbReference type="NCBI Taxonomy" id="106335"/>
    <lineage>
        <taxon>Eukaryota</taxon>
        <taxon>Viridiplantae</taxon>
        <taxon>Streptophyta</taxon>
        <taxon>Embryophyta</taxon>
        <taxon>Tracheophyta</taxon>
        <taxon>Spermatophyta</taxon>
        <taxon>Magnoliopsida</taxon>
        <taxon>eudicotyledons</taxon>
        <taxon>Gunneridae</taxon>
        <taxon>Pentapetalae</taxon>
        <taxon>rosids</taxon>
        <taxon>malvids</taxon>
        <taxon>Malvales</taxon>
        <taxon>Malvaceae</taxon>
        <taxon>Malvoideae</taxon>
        <taxon>Hibiscus</taxon>
    </lineage>
</organism>
<name>A0A6A3C443_HIBSY</name>
<feature type="domain" description="DC1" evidence="2">
    <location>
        <begin position="175"/>
        <end position="222"/>
    </location>
</feature>
<dbReference type="EMBL" id="VEPZ02000514">
    <property type="protein sequence ID" value="KAE8723656.1"/>
    <property type="molecule type" value="Genomic_DNA"/>
</dbReference>
<dbReference type="PANTHER" id="PTHR32410:SF216">
    <property type="entry name" value="PHORBOL-ESTER_DAG-TYPE DOMAIN-CONTAINING PROTEIN"/>
    <property type="match status" value="1"/>
</dbReference>
<dbReference type="Proteomes" id="UP000436088">
    <property type="component" value="Unassembled WGS sequence"/>
</dbReference>
<protein>
    <recommendedName>
        <fullName evidence="2">DC1 domain-containing protein</fullName>
    </recommendedName>
</protein>